<dbReference type="RefSeq" id="WP_125969201.1">
    <property type="nucleotide sequence ID" value="NZ_QXGK01000033.1"/>
</dbReference>
<proteinExistence type="predicted"/>
<accession>A0A430FCP6</accession>
<dbReference type="AlphaFoldDB" id="A0A430FCP6"/>
<name>A0A430FCP6_9BIFI</name>
<gene>
    <name evidence="1" type="ORF">D2E24_1956</name>
</gene>
<organism evidence="1 2">
    <name type="scientific">Bifidobacterium samirii</name>
    <dbReference type="NCBI Taxonomy" id="2306974"/>
    <lineage>
        <taxon>Bacteria</taxon>
        <taxon>Bacillati</taxon>
        <taxon>Actinomycetota</taxon>
        <taxon>Actinomycetes</taxon>
        <taxon>Bifidobacteriales</taxon>
        <taxon>Bifidobacteriaceae</taxon>
        <taxon>Bifidobacterium</taxon>
    </lineage>
</organism>
<comment type="caution">
    <text evidence="1">The sequence shown here is derived from an EMBL/GenBank/DDBJ whole genome shotgun (WGS) entry which is preliminary data.</text>
</comment>
<dbReference type="OrthoDB" id="3240543at2"/>
<evidence type="ECO:0000313" key="1">
    <source>
        <dbReference type="EMBL" id="RSX50607.1"/>
    </source>
</evidence>
<keyword evidence="2" id="KW-1185">Reference proteome</keyword>
<evidence type="ECO:0000313" key="2">
    <source>
        <dbReference type="Proteomes" id="UP000287470"/>
    </source>
</evidence>
<sequence>MPTSSFSGDLRAGVHGRFAARAHRDDSDAQKLNDQVMRMLDLATSRHPEFEQDCLSDPWRIAEHWREEVRIERVGSITEQVLNRFGSVVDDDGSGVIGLFSAARSRRWRHRIQVQFKGEYDARSNFTLMHEIGHYLQQTDDELATVLSGIGSQNGDHNLEETACNRFASLALLPDSYVTGILQGHPVDAIAVNRLFDRGRSSSLRSVRVSRPVVARRMADFLQCPGTVTLLQGGRRGDRRVEEARFDECRINVRTHAGGMAEYEGDLTDLERDMLERLRKGEGKPQSHEFTKPDGTRVRASIAESRGRYLSYFIVIKEEPPRS</sequence>
<dbReference type="EMBL" id="QXGK01000033">
    <property type="protein sequence ID" value="RSX50607.1"/>
    <property type="molecule type" value="Genomic_DNA"/>
</dbReference>
<dbReference type="Proteomes" id="UP000287470">
    <property type="component" value="Unassembled WGS sequence"/>
</dbReference>
<protein>
    <submittedName>
        <fullName evidence="1">Uncharacterized protein</fullName>
    </submittedName>
</protein>
<reference evidence="1 2" key="1">
    <citation type="submission" date="2018-09" db="EMBL/GenBank/DDBJ databases">
        <title>Characterization of the phylogenetic diversity of five novel species belonging to the genus Bifidobacterium.</title>
        <authorList>
            <person name="Lugli G.A."/>
            <person name="Duranti S."/>
            <person name="Milani C."/>
        </authorList>
    </citation>
    <scope>NUCLEOTIDE SEQUENCE [LARGE SCALE GENOMIC DNA]</scope>
    <source>
        <strain evidence="1 2">2033B</strain>
    </source>
</reference>
<dbReference type="Gene3D" id="1.10.10.2910">
    <property type="match status" value="1"/>
</dbReference>